<comment type="similarity">
    <text evidence="5">Belongs to the binding-protein-dependent transport system permease family.</text>
</comment>
<dbReference type="GO" id="GO:0005886">
    <property type="term" value="C:plasma membrane"/>
    <property type="evidence" value="ECO:0007669"/>
    <property type="project" value="UniProtKB-SubCell"/>
</dbReference>
<accession>A0A1I5D184</accession>
<feature type="transmembrane region" description="Helical" evidence="5">
    <location>
        <begin position="20"/>
        <end position="46"/>
    </location>
</feature>
<evidence type="ECO:0000259" key="6">
    <source>
        <dbReference type="PROSITE" id="PS50928"/>
    </source>
</evidence>
<dbReference type="Pfam" id="PF00528">
    <property type="entry name" value="BPD_transp_1"/>
    <property type="match status" value="1"/>
</dbReference>
<keyword evidence="2 5" id="KW-0812">Transmembrane</keyword>
<organism evidence="7 8">
    <name type="scientific">Anaerocolumna aminovalerica</name>
    <dbReference type="NCBI Taxonomy" id="1527"/>
    <lineage>
        <taxon>Bacteria</taxon>
        <taxon>Bacillati</taxon>
        <taxon>Bacillota</taxon>
        <taxon>Clostridia</taxon>
        <taxon>Lachnospirales</taxon>
        <taxon>Lachnospiraceae</taxon>
        <taxon>Anaerocolumna</taxon>
    </lineage>
</organism>
<dbReference type="OrthoDB" id="2637002at2"/>
<feature type="transmembrane region" description="Helical" evidence="5">
    <location>
        <begin position="128"/>
        <end position="148"/>
    </location>
</feature>
<dbReference type="STRING" id="1527.SAMN04489757_104160"/>
<evidence type="ECO:0000313" key="7">
    <source>
        <dbReference type="EMBL" id="SFN92641.1"/>
    </source>
</evidence>
<dbReference type="CDD" id="cd06261">
    <property type="entry name" value="TM_PBP2"/>
    <property type="match status" value="1"/>
</dbReference>
<keyword evidence="3 5" id="KW-1133">Transmembrane helix</keyword>
<keyword evidence="4 5" id="KW-0472">Membrane</keyword>
<name>A0A1I5D184_9FIRM</name>
<feature type="transmembrane region" description="Helical" evidence="5">
    <location>
        <begin position="280"/>
        <end position="302"/>
    </location>
</feature>
<dbReference type="AlphaFoldDB" id="A0A1I5D184"/>
<feature type="transmembrane region" description="Helical" evidence="5">
    <location>
        <begin position="80"/>
        <end position="107"/>
    </location>
</feature>
<dbReference type="EMBL" id="FOWD01000004">
    <property type="protein sequence ID" value="SFN92641.1"/>
    <property type="molecule type" value="Genomic_DNA"/>
</dbReference>
<dbReference type="PANTHER" id="PTHR43496">
    <property type="entry name" value="PROTEIN LPLB"/>
    <property type="match status" value="1"/>
</dbReference>
<dbReference type="PROSITE" id="PS50928">
    <property type="entry name" value="ABC_TM1"/>
    <property type="match status" value="1"/>
</dbReference>
<dbReference type="SUPFAM" id="SSF161098">
    <property type="entry name" value="MetI-like"/>
    <property type="match status" value="1"/>
</dbReference>
<dbReference type="Gene3D" id="1.10.3720.10">
    <property type="entry name" value="MetI-like"/>
    <property type="match status" value="1"/>
</dbReference>
<feature type="transmembrane region" description="Helical" evidence="5">
    <location>
        <begin position="225"/>
        <end position="246"/>
    </location>
</feature>
<keyword evidence="8" id="KW-1185">Reference proteome</keyword>
<evidence type="ECO:0000256" key="4">
    <source>
        <dbReference type="ARBA" id="ARBA00023136"/>
    </source>
</evidence>
<proteinExistence type="inferred from homology"/>
<evidence type="ECO:0000256" key="5">
    <source>
        <dbReference type="RuleBase" id="RU363032"/>
    </source>
</evidence>
<gene>
    <name evidence="7" type="ORF">SAMN04489757_104160</name>
</gene>
<comment type="subcellular location">
    <subcellularLocation>
        <location evidence="5">Cell membrane</location>
        <topology evidence="5">Multi-pass membrane protein</topology>
    </subcellularLocation>
    <subcellularLocation>
        <location evidence="1">Membrane</location>
        <topology evidence="1">Multi-pass membrane protein</topology>
    </subcellularLocation>
</comment>
<evidence type="ECO:0000256" key="2">
    <source>
        <dbReference type="ARBA" id="ARBA00022692"/>
    </source>
</evidence>
<dbReference type="GO" id="GO:0055085">
    <property type="term" value="P:transmembrane transport"/>
    <property type="evidence" value="ECO:0007669"/>
    <property type="project" value="InterPro"/>
</dbReference>
<feature type="transmembrane region" description="Helical" evidence="5">
    <location>
        <begin position="185"/>
        <end position="204"/>
    </location>
</feature>
<evidence type="ECO:0000313" key="8">
    <source>
        <dbReference type="Proteomes" id="UP000198806"/>
    </source>
</evidence>
<evidence type="ECO:0000256" key="1">
    <source>
        <dbReference type="ARBA" id="ARBA00004141"/>
    </source>
</evidence>
<dbReference type="PANTHER" id="PTHR43496:SF1">
    <property type="entry name" value="POLYGALACTURONAN_RHAMNOGALACTURONAN TRANSPORT SYSTEM PERMEASE PROTEIN YTEP"/>
    <property type="match status" value="1"/>
</dbReference>
<dbReference type="InterPro" id="IPR035906">
    <property type="entry name" value="MetI-like_sf"/>
</dbReference>
<reference evidence="7 8" key="1">
    <citation type="submission" date="2016-10" db="EMBL/GenBank/DDBJ databases">
        <authorList>
            <person name="de Groot N.N."/>
        </authorList>
    </citation>
    <scope>NUCLEOTIDE SEQUENCE [LARGE SCALE GENOMIC DNA]</scope>
    <source>
        <strain evidence="7 8">DSM 1283</strain>
    </source>
</reference>
<dbReference type="Proteomes" id="UP000198806">
    <property type="component" value="Unassembled WGS sequence"/>
</dbReference>
<sequence length="312" mass="34549">MKMKMEKSQRMRTFKRQLPLHGFVFAGLIFLLLFSLIPMAGVIIAFEDYDIKAGLTGIFTSQFVGLKHFKAFLTDRKFPILMRNTLCISVLKLIFSFPLPIIFAIMISEMGGKVYKRVVQTVSYLPHFFSWIIVSGILFTFFSTNTGVVNEVLLKLGAIDKPIPILMDPKYYYGLAVFSEIWKETGWGAIIYLAAIAGISPTLYESARIDGAGRMQCIRHITLPSIKGTVAILLILAIGGLFGSNFDQAMLLGNTMNLSRSEILEVFIYKIGLGQGRYSFAAAAGLFQSVISFILVLSANAVSKKVSGSSLF</sequence>
<dbReference type="InterPro" id="IPR000515">
    <property type="entry name" value="MetI-like"/>
</dbReference>
<protein>
    <submittedName>
        <fullName evidence="7">Carbohydrate ABC transporter membrane protein 1, CUT1 family</fullName>
    </submittedName>
</protein>
<dbReference type="RefSeq" id="WP_091684538.1">
    <property type="nucleotide sequence ID" value="NZ_BAABFM010000079.1"/>
</dbReference>
<keyword evidence="5" id="KW-0813">Transport</keyword>
<evidence type="ECO:0000256" key="3">
    <source>
        <dbReference type="ARBA" id="ARBA00022989"/>
    </source>
</evidence>
<feature type="domain" description="ABC transmembrane type-1" evidence="6">
    <location>
        <begin position="82"/>
        <end position="299"/>
    </location>
</feature>